<sequence length="153" mass="15766">MSTRRVQPPSPQPPLAAAARLHLRCPPTPALPPSLGLRRLPGDVNTAPTPPLTRRRRLQPPASPAECRCLVSTPPPGISFRPLAGCGRCQAAAAGTALTPPGPGCCCCRLASAASDWWCSFSQASRLPPMVVGGGSSRWRTAGGGGGDISRVT</sequence>
<proteinExistence type="predicted"/>
<evidence type="ECO:0000313" key="3">
    <source>
        <dbReference type="Proteomes" id="UP000218209"/>
    </source>
</evidence>
<dbReference type="AlphaFoldDB" id="A0A1X6NV80"/>
<feature type="region of interest" description="Disordered" evidence="1">
    <location>
        <begin position="27"/>
        <end position="59"/>
    </location>
</feature>
<accession>A0A1X6NV80</accession>
<dbReference type="Proteomes" id="UP000218209">
    <property type="component" value="Unassembled WGS sequence"/>
</dbReference>
<dbReference type="EMBL" id="KV919058">
    <property type="protein sequence ID" value="OSX72487.1"/>
    <property type="molecule type" value="Genomic_DNA"/>
</dbReference>
<organism evidence="2 3">
    <name type="scientific">Porphyra umbilicalis</name>
    <name type="common">Purple laver</name>
    <name type="synonym">Red alga</name>
    <dbReference type="NCBI Taxonomy" id="2786"/>
    <lineage>
        <taxon>Eukaryota</taxon>
        <taxon>Rhodophyta</taxon>
        <taxon>Bangiophyceae</taxon>
        <taxon>Bangiales</taxon>
        <taxon>Bangiaceae</taxon>
        <taxon>Porphyra</taxon>
    </lineage>
</organism>
<keyword evidence="3" id="KW-1185">Reference proteome</keyword>
<evidence type="ECO:0000256" key="1">
    <source>
        <dbReference type="SAM" id="MobiDB-lite"/>
    </source>
</evidence>
<gene>
    <name evidence="2" type="ORF">BU14_0431s0011</name>
</gene>
<name>A0A1X6NV80_PORUM</name>
<evidence type="ECO:0000313" key="2">
    <source>
        <dbReference type="EMBL" id="OSX72487.1"/>
    </source>
</evidence>
<protein>
    <submittedName>
        <fullName evidence="2">Uncharacterized protein</fullName>
    </submittedName>
</protein>
<reference evidence="2 3" key="1">
    <citation type="submission" date="2017-03" db="EMBL/GenBank/DDBJ databases">
        <title>WGS assembly of Porphyra umbilicalis.</title>
        <authorList>
            <person name="Brawley S.H."/>
            <person name="Blouin N.A."/>
            <person name="Ficko-Blean E."/>
            <person name="Wheeler G.L."/>
            <person name="Lohr M."/>
            <person name="Goodson H.V."/>
            <person name="Jenkins J.W."/>
            <person name="Blaby-Haas C.E."/>
            <person name="Helliwell K.E."/>
            <person name="Chan C."/>
            <person name="Marriage T."/>
            <person name="Bhattacharya D."/>
            <person name="Klein A.S."/>
            <person name="Badis Y."/>
            <person name="Brodie J."/>
            <person name="Cao Y."/>
            <person name="Collen J."/>
            <person name="Dittami S.M."/>
            <person name="Gachon C.M."/>
            <person name="Green B.R."/>
            <person name="Karpowicz S."/>
            <person name="Kim J.W."/>
            <person name="Kudahl U."/>
            <person name="Lin S."/>
            <person name="Michel G."/>
            <person name="Mittag M."/>
            <person name="Olson B.J."/>
            <person name="Pangilinan J."/>
            <person name="Peng Y."/>
            <person name="Qiu H."/>
            <person name="Shu S."/>
            <person name="Singer J.T."/>
            <person name="Smith A.G."/>
            <person name="Sprecher B.N."/>
            <person name="Wagner V."/>
            <person name="Wang W."/>
            <person name="Wang Z.-Y."/>
            <person name="Yan J."/>
            <person name="Yarish C."/>
            <person name="Zoeuner-Riek S."/>
            <person name="Zhuang Y."/>
            <person name="Zou Y."/>
            <person name="Lindquist E.A."/>
            <person name="Grimwood J."/>
            <person name="Barry K."/>
            <person name="Rokhsar D.S."/>
            <person name="Schmutz J."/>
            <person name="Stiller J.W."/>
            <person name="Grossman A.R."/>
            <person name="Prochnik S.E."/>
        </authorList>
    </citation>
    <scope>NUCLEOTIDE SEQUENCE [LARGE SCALE GENOMIC DNA]</scope>
    <source>
        <strain evidence="2">4086291</strain>
    </source>
</reference>